<dbReference type="CDD" id="cd06259">
    <property type="entry name" value="YdcF-like"/>
    <property type="match status" value="1"/>
</dbReference>
<reference evidence="3" key="1">
    <citation type="submission" date="2016-12" db="EMBL/GenBank/DDBJ databases">
        <title>Whole genome sequencing of Sphingomonas sp. ABOJV.</title>
        <authorList>
            <person name="Conlan S."/>
            <person name="Thomas P.J."/>
            <person name="Mullikin J."/>
            <person name="Palmore T.N."/>
            <person name="Frank K.M."/>
            <person name="Segre J.A."/>
        </authorList>
    </citation>
    <scope>NUCLEOTIDE SEQUENCE [LARGE SCALE GENOMIC DNA]</scope>
    <source>
        <strain evidence="3">ABOJV</strain>
    </source>
</reference>
<organism evidence="2 3">
    <name type="scientific">Sphingomonas koreensis</name>
    <dbReference type="NCBI Taxonomy" id="93064"/>
    <lineage>
        <taxon>Bacteria</taxon>
        <taxon>Pseudomonadati</taxon>
        <taxon>Pseudomonadota</taxon>
        <taxon>Alphaproteobacteria</taxon>
        <taxon>Sphingomonadales</taxon>
        <taxon>Sphingomonadaceae</taxon>
        <taxon>Sphingomonas</taxon>
    </lineage>
</organism>
<dbReference type="STRING" id="93064.BRX40_17535"/>
<dbReference type="InterPro" id="IPR014729">
    <property type="entry name" value="Rossmann-like_a/b/a_fold"/>
</dbReference>
<proteinExistence type="predicted"/>
<feature type="domain" description="DUF218" evidence="1">
    <location>
        <begin position="239"/>
        <end position="360"/>
    </location>
</feature>
<gene>
    <name evidence="2" type="ORF">BRX40_17535</name>
</gene>
<dbReference type="KEGG" id="skr:BRX40_17535"/>
<protein>
    <recommendedName>
        <fullName evidence="1">DUF218 domain-containing protein</fullName>
    </recommendedName>
</protein>
<evidence type="ECO:0000313" key="3">
    <source>
        <dbReference type="Proteomes" id="UP000185161"/>
    </source>
</evidence>
<dbReference type="InterPro" id="IPR051599">
    <property type="entry name" value="Cell_Envelope_Assoc"/>
</dbReference>
<dbReference type="AlphaFoldDB" id="A0A1L6JDH6"/>
<evidence type="ECO:0000313" key="2">
    <source>
        <dbReference type="EMBL" id="APR53973.1"/>
    </source>
</evidence>
<dbReference type="PANTHER" id="PTHR30336:SF20">
    <property type="entry name" value="DUF218 DOMAIN-CONTAINING PROTEIN"/>
    <property type="match status" value="1"/>
</dbReference>
<name>A0A1L6JDH6_9SPHN</name>
<dbReference type="EMBL" id="CP018820">
    <property type="protein sequence ID" value="APR53973.1"/>
    <property type="molecule type" value="Genomic_DNA"/>
</dbReference>
<dbReference type="Gene3D" id="3.40.50.620">
    <property type="entry name" value="HUPs"/>
    <property type="match status" value="1"/>
</dbReference>
<sequence>MLAVPAKAEDASVAQGIMTTAPVSDPALVERANFKFALLLDDVALGPVWHQAMQARRARLAQIPTHCAADGGCRLRGFRWTAEEIAQARRALQTAPRTAIAVLAGQMRASGTFARYRLSHDPQLVAQAWDDLTGTYNRIIDVYGLGQAPLYPAIDSISFDAASDLWSKVVVEATNQIAATPSGTAGLLQGDPAHRLALTLLYLNERENAGLFGALDVRENAEVWARARQTDWSRYPYTVILVLGDGPDKPGQMIGTFGKLRLARAVQLYRAGKAPFIVVSGGNVHPAGTLFNEAAEMKRELMTRYAIPADSIVMEPHARHTTTNFRNTARLMIRYGIPLDRPAIATTSERHSAYAGGAEFDRKAMAEIGLVPRRVVKRLSPYDFSFLPEPASTHRDARDPLDP</sequence>
<keyword evidence="3" id="KW-1185">Reference proteome</keyword>
<evidence type="ECO:0000259" key="1">
    <source>
        <dbReference type="Pfam" id="PF02698"/>
    </source>
</evidence>
<dbReference type="PANTHER" id="PTHR30336">
    <property type="entry name" value="INNER MEMBRANE PROTEIN, PROBABLE PERMEASE"/>
    <property type="match status" value="1"/>
</dbReference>
<dbReference type="Proteomes" id="UP000185161">
    <property type="component" value="Chromosome"/>
</dbReference>
<dbReference type="GO" id="GO:0005886">
    <property type="term" value="C:plasma membrane"/>
    <property type="evidence" value="ECO:0007669"/>
    <property type="project" value="TreeGrafter"/>
</dbReference>
<accession>A0A1L6JDH6</accession>
<dbReference type="InterPro" id="IPR003848">
    <property type="entry name" value="DUF218"/>
</dbReference>
<dbReference type="Pfam" id="PF02698">
    <property type="entry name" value="DUF218"/>
    <property type="match status" value="1"/>
</dbReference>